<feature type="region of interest" description="Disordered" evidence="1">
    <location>
        <begin position="58"/>
        <end position="97"/>
    </location>
</feature>
<dbReference type="Proteomes" id="UP000325081">
    <property type="component" value="Unassembled WGS sequence"/>
</dbReference>
<evidence type="ECO:0000256" key="1">
    <source>
        <dbReference type="SAM" id="MobiDB-lite"/>
    </source>
</evidence>
<sequence>MVASNSLKEHIPIQVPTAQDVLDSSQPSHNLPSVAIINQDLDVARLMDIEVGVSSSQIPHKDKCLPKSTQTTSKKWRRSDKNVGRLQRSSEPLNPAEATPGMEIIHLISTDFYIAVNFKIDNEDKGWGIFIYMSTDRVRRSSLAAEVGYRAAASSAPRQKVHHTAGPPRLELRICTLNRVTPRHIPHRGTLPHRAARVPRPELRLWAVEWRRAVADVVPRKTPSIIIGVELKCFSSLKDSRLNPNPNFSYAIISDQRFVDHFRPRDHQPTHLRRPSSTGELTFSGQAISGNPFFS</sequence>
<reference evidence="3" key="1">
    <citation type="journal article" date="2019" name="Curr. Biol.">
        <title>Genome Sequence of Striga asiatica Provides Insight into the Evolution of Plant Parasitism.</title>
        <authorList>
            <person name="Yoshida S."/>
            <person name="Kim S."/>
            <person name="Wafula E.K."/>
            <person name="Tanskanen J."/>
            <person name="Kim Y.M."/>
            <person name="Honaas L."/>
            <person name="Yang Z."/>
            <person name="Spallek T."/>
            <person name="Conn C.E."/>
            <person name="Ichihashi Y."/>
            <person name="Cheong K."/>
            <person name="Cui S."/>
            <person name="Der J.P."/>
            <person name="Gundlach H."/>
            <person name="Jiao Y."/>
            <person name="Hori C."/>
            <person name="Ishida J.K."/>
            <person name="Kasahara H."/>
            <person name="Kiba T."/>
            <person name="Kim M.S."/>
            <person name="Koo N."/>
            <person name="Laohavisit A."/>
            <person name="Lee Y.H."/>
            <person name="Lumba S."/>
            <person name="McCourt P."/>
            <person name="Mortimer J.C."/>
            <person name="Mutuku J.M."/>
            <person name="Nomura T."/>
            <person name="Sasaki-Sekimoto Y."/>
            <person name="Seto Y."/>
            <person name="Wang Y."/>
            <person name="Wakatake T."/>
            <person name="Sakakibara H."/>
            <person name="Demura T."/>
            <person name="Yamaguchi S."/>
            <person name="Yoneyama K."/>
            <person name="Manabe R.I."/>
            <person name="Nelson D.C."/>
            <person name="Schulman A.H."/>
            <person name="Timko M.P."/>
            <person name="dePamphilis C.W."/>
            <person name="Choi D."/>
            <person name="Shirasu K."/>
        </authorList>
    </citation>
    <scope>NUCLEOTIDE SEQUENCE [LARGE SCALE GENOMIC DNA]</scope>
    <source>
        <strain evidence="3">cv. UVA1</strain>
    </source>
</reference>
<accession>A0A5A7NXS5</accession>
<protein>
    <submittedName>
        <fullName evidence="2">Glycogen debranching enzyme</fullName>
    </submittedName>
</protein>
<proteinExistence type="predicted"/>
<comment type="caution">
    <text evidence="2">The sequence shown here is derived from an EMBL/GenBank/DDBJ whole genome shotgun (WGS) entry which is preliminary data.</text>
</comment>
<evidence type="ECO:0000313" key="2">
    <source>
        <dbReference type="EMBL" id="GER25309.1"/>
    </source>
</evidence>
<gene>
    <name evidence="2" type="ORF">STAS_00880</name>
</gene>
<dbReference type="EMBL" id="BKCP01000002">
    <property type="protein sequence ID" value="GER25309.1"/>
    <property type="molecule type" value="Genomic_DNA"/>
</dbReference>
<feature type="compositionally biased region" description="Polar residues" evidence="1">
    <location>
        <begin position="275"/>
        <end position="295"/>
    </location>
</feature>
<keyword evidence="3" id="KW-1185">Reference proteome</keyword>
<evidence type="ECO:0000313" key="3">
    <source>
        <dbReference type="Proteomes" id="UP000325081"/>
    </source>
</evidence>
<organism evidence="2 3">
    <name type="scientific">Striga asiatica</name>
    <name type="common">Asiatic witchweed</name>
    <name type="synonym">Buchnera asiatica</name>
    <dbReference type="NCBI Taxonomy" id="4170"/>
    <lineage>
        <taxon>Eukaryota</taxon>
        <taxon>Viridiplantae</taxon>
        <taxon>Streptophyta</taxon>
        <taxon>Embryophyta</taxon>
        <taxon>Tracheophyta</taxon>
        <taxon>Spermatophyta</taxon>
        <taxon>Magnoliopsida</taxon>
        <taxon>eudicotyledons</taxon>
        <taxon>Gunneridae</taxon>
        <taxon>Pentapetalae</taxon>
        <taxon>asterids</taxon>
        <taxon>lamiids</taxon>
        <taxon>Lamiales</taxon>
        <taxon>Orobanchaceae</taxon>
        <taxon>Buchnereae</taxon>
        <taxon>Striga</taxon>
    </lineage>
</organism>
<feature type="region of interest" description="Disordered" evidence="1">
    <location>
        <begin position="265"/>
        <end position="295"/>
    </location>
</feature>
<name>A0A5A7NXS5_STRAF</name>
<dbReference type="AlphaFoldDB" id="A0A5A7NXS5"/>